<evidence type="ECO:0000256" key="1">
    <source>
        <dbReference type="SAM" id="MobiDB-lite"/>
    </source>
</evidence>
<proteinExistence type="predicted"/>
<gene>
    <name evidence="2" type="ORF">SAMN04515671_2946</name>
</gene>
<feature type="compositionally biased region" description="Polar residues" evidence="1">
    <location>
        <begin position="245"/>
        <end position="261"/>
    </location>
</feature>
<accession>A0A1H0PZF1</accession>
<protein>
    <submittedName>
        <fullName evidence="2">Uncharacterized protein</fullName>
    </submittedName>
</protein>
<dbReference type="RefSeq" id="WP_090477011.1">
    <property type="nucleotide sequence ID" value="NZ_LT629710.1"/>
</dbReference>
<keyword evidence="3" id="KW-1185">Reference proteome</keyword>
<dbReference type="OrthoDB" id="3383452at2"/>
<dbReference type="AlphaFoldDB" id="A0A1H0PZF1"/>
<dbReference type="STRING" id="1090615.SAMN04515671_2946"/>
<feature type="region of interest" description="Disordered" evidence="1">
    <location>
        <begin position="234"/>
        <end position="280"/>
    </location>
</feature>
<evidence type="ECO:0000313" key="2">
    <source>
        <dbReference type="EMBL" id="SDP10532.1"/>
    </source>
</evidence>
<dbReference type="EMBL" id="LT629710">
    <property type="protein sequence ID" value="SDP10532.1"/>
    <property type="molecule type" value="Genomic_DNA"/>
</dbReference>
<organism evidence="2 3">
    <name type="scientific">Nakamurella panacisegetis</name>
    <dbReference type="NCBI Taxonomy" id="1090615"/>
    <lineage>
        <taxon>Bacteria</taxon>
        <taxon>Bacillati</taxon>
        <taxon>Actinomycetota</taxon>
        <taxon>Actinomycetes</taxon>
        <taxon>Nakamurellales</taxon>
        <taxon>Nakamurellaceae</taxon>
        <taxon>Nakamurella</taxon>
    </lineage>
</organism>
<reference evidence="2 3" key="1">
    <citation type="submission" date="2016-10" db="EMBL/GenBank/DDBJ databases">
        <authorList>
            <person name="de Groot N.N."/>
        </authorList>
    </citation>
    <scope>NUCLEOTIDE SEQUENCE [LARGE SCALE GENOMIC DNA]</scope>
    <source>
        <strain evidence="3">P4-7,KCTC 19426,CECT 7604</strain>
    </source>
</reference>
<sequence length="280" mass="31356">MRIRSIKPEFWSSEDIAAHDWPTRLLFVGLWQYVDDNGVGRDVEKLICADLFPLEDDPRETLATVSRGLQHLFSTGLIVRYVTADGRPFLYVTGWEHQKIDRPNKPRYPLPTSENAVIRETLATPSRGLGTNVASVTGEQRNRGTEEQALTTLAADASEIAPKPDRFAEFYETYPRKAKRPDALKAWTSVTRKGDADQIIAGAARFAADPNRDPQFTPYPATWLRAESWNDPACLPRQSAGAPSRGSTADQRLTNALSVSQRLEAEERQHSNRQPLSIGR</sequence>
<evidence type="ECO:0000313" key="3">
    <source>
        <dbReference type="Proteomes" id="UP000198741"/>
    </source>
</evidence>
<name>A0A1H0PZF1_9ACTN</name>
<dbReference type="Proteomes" id="UP000198741">
    <property type="component" value="Chromosome I"/>
</dbReference>